<evidence type="ECO:0000256" key="2">
    <source>
        <dbReference type="ARBA" id="ARBA00005810"/>
    </source>
</evidence>
<dbReference type="SUPFAM" id="SSF52540">
    <property type="entry name" value="P-loop containing nucleoside triphosphate hydrolases"/>
    <property type="match status" value="1"/>
</dbReference>
<dbReference type="EC" id="2.7.6.3" evidence="3"/>
<evidence type="ECO:0000256" key="12">
    <source>
        <dbReference type="ARBA" id="ARBA00033413"/>
    </source>
</evidence>
<dbReference type="EMBL" id="JSAQ01000001">
    <property type="protein sequence ID" value="KGO06627.1"/>
    <property type="molecule type" value="Genomic_DNA"/>
</dbReference>
<evidence type="ECO:0000256" key="10">
    <source>
        <dbReference type="ARBA" id="ARBA00029409"/>
    </source>
</evidence>
<dbReference type="Proteomes" id="UP000030140">
    <property type="component" value="Unassembled WGS sequence"/>
</dbReference>
<gene>
    <name evidence="15" type="ORF">NV36_07080</name>
</gene>
<comment type="function">
    <text evidence="10">Catalyzes the transfer of pyrophosphate from adenosine triphosphate (ATP) to 6-hydroxymethyl-7,8-dihydropterin, an enzymatic step in folate biosynthesis pathway.</text>
</comment>
<keyword evidence="7 15" id="KW-0418">Kinase</keyword>
<feature type="domain" description="7,8-dihydro-6-hydroxymethylpterin-pyrophosphokinase" evidence="13">
    <location>
        <begin position="9"/>
        <end position="136"/>
    </location>
</feature>
<evidence type="ECO:0000256" key="1">
    <source>
        <dbReference type="ARBA" id="ARBA00005051"/>
    </source>
</evidence>
<evidence type="ECO:0000313" key="15">
    <source>
        <dbReference type="EMBL" id="KGO06627.1"/>
    </source>
</evidence>
<dbReference type="SUPFAM" id="SSF55083">
    <property type="entry name" value="6-hydroxymethyl-7,8-dihydropterin pyrophosphokinase, HPPK"/>
    <property type="match status" value="1"/>
</dbReference>
<dbReference type="PANTHER" id="PTHR43071">
    <property type="entry name" value="2-AMINO-4-HYDROXY-6-HYDROXYMETHYLDIHYDROPTERIDINE PYROPHOSPHOKINASE"/>
    <property type="match status" value="1"/>
</dbReference>
<accession>A0A0A2GTP6</accession>
<dbReference type="InterPro" id="IPR035907">
    <property type="entry name" value="Hppk_sf"/>
</dbReference>
<dbReference type="Pfam" id="PF01288">
    <property type="entry name" value="HPPK"/>
    <property type="match status" value="1"/>
</dbReference>
<evidence type="ECO:0000256" key="3">
    <source>
        <dbReference type="ARBA" id="ARBA00013253"/>
    </source>
</evidence>
<protein>
    <recommendedName>
        <fullName evidence="4">2-amino-4-hydroxy-6-hydroxymethyldihydropteridine pyrophosphokinase</fullName>
        <ecNumber evidence="3">2.7.6.3</ecNumber>
    </recommendedName>
    <alternativeName>
        <fullName evidence="11">6-hydroxymethyl-7,8-dihydropterin pyrophosphokinase</fullName>
    </alternativeName>
    <alternativeName>
        <fullName evidence="12">7,8-dihydro-6-hydroxymethylpterin-pyrophosphokinase</fullName>
    </alternativeName>
</protein>
<keyword evidence="5" id="KW-0808">Transferase</keyword>
<dbReference type="InterPro" id="IPR027417">
    <property type="entry name" value="P-loop_NTPase"/>
</dbReference>
<dbReference type="CDD" id="cd01673">
    <property type="entry name" value="dNK"/>
    <property type="match status" value="1"/>
</dbReference>
<keyword evidence="6" id="KW-0547">Nucleotide-binding</keyword>
<dbReference type="GO" id="GO:0046656">
    <property type="term" value="P:folic acid biosynthetic process"/>
    <property type="evidence" value="ECO:0007669"/>
    <property type="project" value="UniProtKB-KW"/>
</dbReference>
<dbReference type="UniPathway" id="UPA00077">
    <property type="reaction ID" value="UER00155"/>
</dbReference>
<dbReference type="NCBIfam" id="TIGR01498">
    <property type="entry name" value="folK"/>
    <property type="match status" value="1"/>
</dbReference>
<sequence length="376" mass="43669">MAISLHTIYLSLGSNQGNTYEALNNAIQLLFERVGRVRKISPVYQSPAWGFDGADFHNCAVKMETSLSASKLLDATQAIEKLLGRDKTEGEGYQSRYIDIDILLYDDVVKKKERLTIPHEHMLKRRFVLQPLVDISAEDVAPVFNKSFTELLEDCEDDSILTKQAKWLKKPQDSIDLGGYNYIAIEGNIGAGKTSLATMISEEFNAKLILERFKDNAFLPKFYKDPDRFAFPLEMSFLADRYQQLLDDIGQFDLFKDFMCADYDRYKSLIFAQVTLQEEEYVLYKRLHEMMYKDMPQPDLYVYLYQNTERLLKNIKKRGRSYEKSIAPEYLEKINQGYLDFIKGQHNLNVKIIDISDLDFVKNREDFLKVINSFTA</sequence>
<dbReference type="CDD" id="cd00483">
    <property type="entry name" value="HPPK"/>
    <property type="match status" value="1"/>
</dbReference>
<dbReference type="InterPro" id="IPR031314">
    <property type="entry name" value="DNK_dom"/>
</dbReference>
<comment type="caution">
    <text evidence="15">The sequence shown here is derived from an EMBL/GenBank/DDBJ whole genome shotgun (WGS) entry which is preliminary data.</text>
</comment>
<dbReference type="GO" id="GO:0016301">
    <property type="term" value="F:kinase activity"/>
    <property type="evidence" value="ECO:0007669"/>
    <property type="project" value="UniProtKB-KW"/>
</dbReference>
<evidence type="ECO:0000259" key="13">
    <source>
        <dbReference type="Pfam" id="PF01288"/>
    </source>
</evidence>
<dbReference type="GO" id="GO:0046654">
    <property type="term" value="P:tetrahydrofolate biosynthetic process"/>
    <property type="evidence" value="ECO:0007669"/>
    <property type="project" value="UniProtKB-UniPathway"/>
</dbReference>
<dbReference type="Gene3D" id="3.40.50.300">
    <property type="entry name" value="P-loop containing nucleotide triphosphate hydrolases"/>
    <property type="match status" value="1"/>
</dbReference>
<evidence type="ECO:0000256" key="4">
    <source>
        <dbReference type="ARBA" id="ARBA00016218"/>
    </source>
</evidence>
<evidence type="ECO:0000256" key="7">
    <source>
        <dbReference type="ARBA" id="ARBA00022777"/>
    </source>
</evidence>
<evidence type="ECO:0000256" key="9">
    <source>
        <dbReference type="ARBA" id="ARBA00022909"/>
    </source>
</evidence>
<evidence type="ECO:0000256" key="11">
    <source>
        <dbReference type="ARBA" id="ARBA00029766"/>
    </source>
</evidence>
<dbReference type="Pfam" id="PF01712">
    <property type="entry name" value="dNK"/>
    <property type="match status" value="1"/>
</dbReference>
<organism evidence="15 16">
    <name type="scientific">Dokdonia donghaensis DSW-1</name>
    <dbReference type="NCBI Taxonomy" id="1300343"/>
    <lineage>
        <taxon>Bacteria</taxon>
        <taxon>Pseudomonadati</taxon>
        <taxon>Bacteroidota</taxon>
        <taxon>Flavobacteriia</taxon>
        <taxon>Flavobacteriales</taxon>
        <taxon>Flavobacteriaceae</taxon>
        <taxon>Dokdonia</taxon>
    </lineage>
</organism>
<comment type="pathway">
    <text evidence="1">Cofactor biosynthesis; tetrahydrofolate biosynthesis; 2-amino-4-hydroxy-6-hydroxymethyl-7,8-dihydropteridine diphosphate from 7,8-dihydroneopterin triphosphate: step 4/4.</text>
</comment>
<evidence type="ECO:0000256" key="6">
    <source>
        <dbReference type="ARBA" id="ARBA00022741"/>
    </source>
</evidence>
<evidence type="ECO:0000256" key="8">
    <source>
        <dbReference type="ARBA" id="ARBA00022840"/>
    </source>
</evidence>
<name>A0A0A2GTP6_9FLAO</name>
<evidence type="ECO:0000256" key="5">
    <source>
        <dbReference type="ARBA" id="ARBA00022679"/>
    </source>
</evidence>
<dbReference type="Gene3D" id="3.30.70.560">
    <property type="entry name" value="7,8-Dihydro-6-hydroxymethylpterin-pyrophosphokinase HPPK"/>
    <property type="match status" value="1"/>
</dbReference>
<proteinExistence type="inferred from homology"/>
<feature type="domain" description="Deoxynucleoside kinase" evidence="14">
    <location>
        <begin position="183"/>
        <end position="373"/>
    </location>
</feature>
<comment type="similarity">
    <text evidence="2">Belongs to the HPPK family.</text>
</comment>
<keyword evidence="9" id="KW-0289">Folate biosynthesis</keyword>
<dbReference type="AlphaFoldDB" id="A0A0A2GTP6"/>
<dbReference type="InterPro" id="IPR000550">
    <property type="entry name" value="Hppk"/>
</dbReference>
<keyword evidence="8" id="KW-0067">ATP-binding</keyword>
<evidence type="ECO:0000259" key="14">
    <source>
        <dbReference type="Pfam" id="PF01712"/>
    </source>
</evidence>
<dbReference type="GO" id="GO:0005524">
    <property type="term" value="F:ATP binding"/>
    <property type="evidence" value="ECO:0007669"/>
    <property type="project" value="UniProtKB-KW"/>
</dbReference>
<dbReference type="PANTHER" id="PTHR43071:SF1">
    <property type="entry name" value="2-AMINO-4-HYDROXY-6-HYDROXYMETHYLDIHYDROPTERIDINE PYROPHOSPHOKINASE"/>
    <property type="match status" value="1"/>
</dbReference>
<evidence type="ECO:0000313" key="16">
    <source>
        <dbReference type="Proteomes" id="UP000030140"/>
    </source>
</evidence>
<dbReference type="GO" id="GO:0003848">
    <property type="term" value="F:2-amino-4-hydroxy-6-hydroxymethyldihydropteridine diphosphokinase activity"/>
    <property type="evidence" value="ECO:0007669"/>
    <property type="project" value="UniProtKB-EC"/>
</dbReference>
<keyword evidence="16" id="KW-1185">Reference proteome</keyword>
<reference evidence="15 16" key="1">
    <citation type="submission" date="2014-10" db="EMBL/GenBank/DDBJ databases">
        <title>Draft genome sequence of the proteorhodopsin-containing marine bacterium Dokdonia donghaensis.</title>
        <authorList>
            <person name="Gomez-Consarnau L."/>
            <person name="Gonzalez J.M."/>
            <person name="Riedel T."/>
            <person name="Jaenicke S."/>
            <person name="Wagner-Doebler I."/>
            <person name="Fuhrman J.A."/>
        </authorList>
    </citation>
    <scope>NUCLEOTIDE SEQUENCE [LARGE SCALE GENOMIC DNA]</scope>
    <source>
        <strain evidence="15 16">DSW-1</strain>
    </source>
</reference>